<dbReference type="Proteomes" id="UP000007752">
    <property type="component" value="Chromosome 6"/>
</dbReference>
<reference evidence="1" key="2">
    <citation type="submission" date="2008-12" db="EMBL/GenBank/DDBJ databases">
        <title>Improved gene annotation of the rice (Oryza sativa) genomes.</title>
        <authorList>
            <person name="Wang J."/>
            <person name="Li R."/>
            <person name="Fan W."/>
            <person name="Huang Q."/>
            <person name="Zhang J."/>
            <person name="Zhou Y."/>
            <person name="Hu Y."/>
            <person name="Zi S."/>
            <person name="Li J."/>
            <person name="Ni P."/>
            <person name="Zheng H."/>
            <person name="Zhang Y."/>
            <person name="Zhao M."/>
            <person name="Hao Q."/>
            <person name="McDermott J."/>
            <person name="Samudrala R."/>
            <person name="Kristiansen K."/>
            <person name="Wong G.K.-S."/>
        </authorList>
    </citation>
    <scope>NUCLEOTIDE SEQUENCE</scope>
</reference>
<name>A3BBM9_ORYSJ</name>
<accession>A3BBM9</accession>
<proteinExistence type="predicted"/>
<reference evidence="1" key="1">
    <citation type="journal article" date="2005" name="PLoS Biol.">
        <title>The genomes of Oryza sativa: a history of duplications.</title>
        <authorList>
            <person name="Yu J."/>
            <person name="Wang J."/>
            <person name="Lin W."/>
            <person name="Li S."/>
            <person name="Li H."/>
            <person name="Zhou J."/>
            <person name="Ni P."/>
            <person name="Dong W."/>
            <person name="Hu S."/>
            <person name="Zeng C."/>
            <person name="Zhang J."/>
            <person name="Zhang Y."/>
            <person name="Li R."/>
            <person name="Xu Z."/>
            <person name="Li S."/>
            <person name="Li X."/>
            <person name="Zheng H."/>
            <person name="Cong L."/>
            <person name="Lin L."/>
            <person name="Yin J."/>
            <person name="Geng J."/>
            <person name="Li G."/>
            <person name="Shi J."/>
            <person name="Liu J."/>
            <person name="Lv H."/>
            <person name="Li J."/>
            <person name="Wang J."/>
            <person name="Deng Y."/>
            <person name="Ran L."/>
            <person name="Shi X."/>
            <person name="Wang X."/>
            <person name="Wu Q."/>
            <person name="Li C."/>
            <person name="Ren X."/>
            <person name="Wang J."/>
            <person name="Wang X."/>
            <person name="Li D."/>
            <person name="Liu D."/>
            <person name="Zhang X."/>
            <person name="Ji Z."/>
            <person name="Zhao W."/>
            <person name="Sun Y."/>
            <person name="Zhang Z."/>
            <person name="Bao J."/>
            <person name="Han Y."/>
            <person name="Dong L."/>
            <person name="Ji J."/>
            <person name="Chen P."/>
            <person name="Wu S."/>
            <person name="Liu J."/>
            <person name="Xiao Y."/>
            <person name="Bu D."/>
            <person name="Tan J."/>
            <person name="Yang L."/>
            <person name="Ye C."/>
            <person name="Zhang J."/>
            <person name="Xu J."/>
            <person name="Zhou Y."/>
            <person name="Yu Y."/>
            <person name="Zhang B."/>
            <person name="Zhuang S."/>
            <person name="Wei H."/>
            <person name="Liu B."/>
            <person name="Lei M."/>
            <person name="Yu H."/>
            <person name="Li Y."/>
            <person name="Xu H."/>
            <person name="Wei S."/>
            <person name="He X."/>
            <person name="Fang L."/>
            <person name="Zhang Z."/>
            <person name="Zhang Y."/>
            <person name="Huang X."/>
            <person name="Su Z."/>
            <person name="Tong W."/>
            <person name="Li J."/>
            <person name="Tong Z."/>
            <person name="Li S."/>
            <person name="Ye J."/>
            <person name="Wang L."/>
            <person name="Fang L."/>
            <person name="Lei T."/>
            <person name="Chen C."/>
            <person name="Chen H."/>
            <person name="Xu Z."/>
            <person name="Li H."/>
            <person name="Huang H."/>
            <person name="Zhang F."/>
            <person name="Xu H."/>
            <person name="Li N."/>
            <person name="Zhao C."/>
            <person name="Li S."/>
            <person name="Dong L."/>
            <person name="Huang Y."/>
            <person name="Li L."/>
            <person name="Xi Y."/>
            <person name="Qi Q."/>
            <person name="Li W."/>
            <person name="Zhang B."/>
            <person name="Hu W."/>
            <person name="Zhang Y."/>
            <person name="Tian X."/>
            <person name="Jiao Y."/>
            <person name="Liang X."/>
            <person name="Jin J."/>
            <person name="Gao L."/>
            <person name="Zheng W."/>
            <person name="Hao B."/>
            <person name="Liu S."/>
            <person name="Wang W."/>
            <person name="Yuan L."/>
            <person name="Cao M."/>
            <person name="McDermott J."/>
            <person name="Samudrala R."/>
            <person name="Wang J."/>
            <person name="Wong G.K."/>
            <person name="Yang H."/>
        </authorList>
    </citation>
    <scope>NUCLEOTIDE SEQUENCE [LARGE SCALE GENOMIC DNA]</scope>
</reference>
<protein>
    <submittedName>
        <fullName evidence="1">Uncharacterized protein</fullName>
    </submittedName>
</protein>
<organism evidence="1">
    <name type="scientific">Oryza sativa subsp. japonica</name>
    <name type="common">Rice</name>
    <dbReference type="NCBI Taxonomy" id="39947"/>
    <lineage>
        <taxon>Eukaryota</taxon>
        <taxon>Viridiplantae</taxon>
        <taxon>Streptophyta</taxon>
        <taxon>Embryophyta</taxon>
        <taxon>Tracheophyta</taxon>
        <taxon>Spermatophyta</taxon>
        <taxon>Magnoliopsida</taxon>
        <taxon>Liliopsida</taxon>
        <taxon>Poales</taxon>
        <taxon>Poaceae</taxon>
        <taxon>BOP clade</taxon>
        <taxon>Oryzoideae</taxon>
        <taxon>Oryzeae</taxon>
        <taxon>Oryzinae</taxon>
        <taxon>Oryza</taxon>
        <taxon>Oryza sativa</taxon>
    </lineage>
</organism>
<evidence type="ECO:0000313" key="1">
    <source>
        <dbReference type="EMBL" id="EAZ36968.1"/>
    </source>
</evidence>
<sequence length="144" mass="15941">MYVLRKSTTSTLEQWPVEEAQRRPCCGERLGHSVDGNEGAVIRESPELEMATEHSLGATVKGSATTQCPSSSYAPPLSRAAVVHDLPYSDSQVRWPWQRSFRRVRCDWIWARSSIVRIWGGAISAGSVRLEEEGRDAGQRPGSA</sequence>
<dbReference type="EMBL" id="CM000143">
    <property type="protein sequence ID" value="EAZ36968.1"/>
    <property type="molecule type" value="Genomic_DNA"/>
</dbReference>
<dbReference type="AlphaFoldDB" id="A3BBM9"/>
<gene>
    <name evidence="1" type="ORF">OsJ_21308</name>
</gene>